<keyword evidence="1" id="KW-1133">Transmembrane helix</keyword>
<name>A0A9D1N5E6_9FIRM</name>
<sequence length="176" mass="20287">MDSYVFRNEMKFGNRAAQRKLLLRLAGVLLLAVFVLKTVLDGFSVITLWLVLLGLIFLGRKGSPVTVEDVLTEISFAPGHVTLVYRGIDRHDGQGLRTEVYEMEADRIKTIRYNDKYRMLELISQPVLTVRLGSGSVTRDFAHTGQRDRQALWLKDDDTRGHILEKIQEVQEEWRR</sequence>
<feature type="transmembrane region" description="Helical" evidence="1">
    <location>
        <begin position="21"/>
        <end position="36"/>
    </location>
</feature>
<evidence type="ECO:0000313" key="2">
    <source>
        <dbReference type="EMBL" id="HIU95415.1"/>
    </source>
</evidence>
<reference evidence="2" key="2">
    <citation type="journal article" date="2021" name="PeerJ">
        <title>Extensive microbial diversity within the chicken gut microbiome revealed by metagenomics and culture.</title>
        <authorList>
            <person name="Gilroy R."/>
            <person name="Ravi A."/>
            <person name="Getino M."/>
            <person name="Pursley I."/>
            <person name="Horton D.L."/>
            <person name="Alikhan N.F."/>
            <person name="Baker D."/>
            <person name="Gharbi K."/>
            <person name="Hall N."/>
            <person name="Watson M."/>
            <person name="Adriaenssens E.M."/>
            <person name="Foster-Nyarko E."/>
            <person name="Jarju S."/>
            <person name="Secka A."/>
            <person name="Antonio M."/>
            <person name="Oren A."/>
            <person name="Chaudhuri R.R."/>
            <person name="La Ragione R."/>
            <person name="Hildebrand F."/>
            <person name="Pallen M.J."/>
        </authorList>
    </citation>
    <scope>NUCLEOTIDE SEQUENCE</scope>
    <source>
        <strain evidence="2">ChiSjej4B22-8349</strain>
    </source>
</reference>
<dbReference type="AlphaFoldDB" id="A0A9D1N5E6"/>
<gene>
    <name evidence="2" type="ORF">IAD25_01705</name>
</gene>
<keyword evidence="1" id="KW-0812">Transmembrane</keyword>
<reference evidence="2" key="1">
    <citation type="submission" date="2020-10" db="EMBL/GenBank/DDBJ databases">
        <authorList>
            <person name="Gilroy R."/>
        </authorList>
    </citation>
    <scope>NUCLEOTIDE SEQUENCE</scope>
    <source>
        <strain evidence="2">ChiSjej4B22-8349</strain>
    </source>
</reference>
<evidence type="ECO:0000256" key="1">
    <source>
        <dbReference type="SAM" id="Phobius"/>
    </source>
</evidence>
<proteinExistence type="predicted"/>
<accession>A0A9D1N5E6</accession>
<keyword evidence="1" id="KW-0472">Membrane</keyword>
<evidence type="ECO:0000313" key="3">
    <source>
        <dbReference type="Proteomes" id="UP000824130"/>
    </source>
</evidence>
<comment type="caution">
    <text evidence="2">The sequence shown here is derived from an EMBL/GenBank/DDBJ whole genome shotgun (WGS) entry which is preliminary data.</text>
</comment>
<protein>
    <submittedName>
        <fullName evidence="2">Uncharacterized protein</fullName>
    </submittedName>
</protein>
<organism evidence="2 3">
    <name type="scientific">Candidatus Allocopromorpha excrementipullorum</name>
    <dbReference type="NCBI Taxonomy" id="2840743"/>
    <lineage>
        <taxon>Bacteria</taxon>
        <taxon>Bacillati</taxon>
        <taxon>Bacillota</taxon>
        <taxon>Clostridia</taxon>
        <taxon>Eubacteriales</taxon>
        <taxon>Eubacteriaceae</taxon>
        <taxon>Eubacteriaceae incertae sedis</taxon>
        <taxon>Candidatus Allocopromorpha</taxon>
    </lineage>
</organism>
<dbReference type="Proteomes" id="UP000824130">
    <property type="component" value="Unassembled WGS sequence"/>
</dbReference>
<dbReference type="EMBL" id="DVOB01000038">
    <property type="protein sequence ID" value="HIU95415.1"/>
    <property type="molecule type" value="Genomic_DNA"/>
</dbReference>